<protein>
    <submittedName>
        <fullName evidence="6">TetR family transcriptional regulator</fullName>
    </submittedName>
</protein>
<dbReference type="EMBL" id="WYET01000012">
    <property type="protein sequence ID" value="NVN19847.1"/>
    <property type="molecule type" value="Genomic_DNA"/>
</dbReference>
<evidence type="ECO:0000256" key="2">
    <source>
        <dbReference type="ARBA" id="ARBA00023125"/>
    </source>
</evidence>
<feature type="DNA-binding region" description="H-T-H motif" evidence="4">
    <location>
        <begin position="29"/>
        <end position="48"/>
    </location>
</feature>
<evidence type="ECO:0000313" key="6">
    <source>
        <dbReference type="EMBL" id="NVN19847.1"/>
    </source>
</evidence>
<dbReference type="Proteomes" id="UP000558089">
    <property type="component" value="Unassembled WGS sequence"/>
</dbReference>
<feature type="domain" description="HTH tetR-type" evidence="5">
    <location>
        <begin position="6"/>
        <end position="66"/>
    </location>
</feature>
<evidence type="ECO:0000259" key="5">
    <source>
        <dbReference type="PROSITE" id="PS50977"/>
    </source>
</evidence>
<organism evidence="6 7">
    <name type="scientific">Flagellimonas chongwuensis</name>
    <dbReference type="NCBI Taxonomy" id="2697365"/>
    <lineage>
        <taxon>Bacteria</taxon>
        <taxon>Pseudomonadati</taxon>
        <taxon>Bacteroidota</taxon>
        <taxon>Flavobacteriia</taxon>
        <taxon>Flavobacteriales</taxon>
        <taxon>Flavobacteriaceae</taxon>
        <taxon>Flagellimonas</taxon>
    </lineage>
</organism>
<name>A0A850NRF4_9FLAO</name>
<proteinExistence type="predicted"/>
<dbReference type="PRINTS" id="PR00455">
    <property type="entry name" value="HTHTETR"/>
</dbReference>
<dbReference type="Gene3D" id="1.10.357.10">
    <property type="entry name" value="Tetracycline Repressor, domain 2"/>
    <property type="match status" value="1"/>
</dbReference>
<keyword evidence="1" id="KW-0805">Transcription regulation</keyword>
<dbReference type="PANTHER" id="PTHR47506">
    <property type="entry name" value="TRANSCRIPTIONAL REGULATORY PROTEIN"/>
    <property type="match status" value="1"/>
</dbReference>
<reference evidence="6 7" key="1">
    <citation type="submission" date="2020-01" db="EMBL/GenBank/DDBJ databases">
        <title>Draft Genome Analysis of Muricauda sp. HICW Isolated from coastal seawater of PR China.</title>
        <authorList>
            <person name="Chen M.-X."/>
        </authorList>
    </citation>
    <scope>NUCLEOTIDE SEQUENCE [LARGE SCALE GENOMIC DNA]</scope>
    <source>
        <strain evidence="6 7">HICW</strain>
    </source>
</reference>
<dbReference type="PANTHER" id="PTHR47506:SF1">
    <property type="entry name" value="HTH-TYPE TRANSCRIPTIONAL REGULATOR YJDC"/>
    <property type="match status" value="1"/>
</dbReference>
<dbReference type="InterPro" id="IPR036271">
    <property type="entry name" value="Tet_transcr_reg_TetR-rel_C_sf"/>
</dbReference>
<dbReference type="InterPro" id="IPR009057">
    <property type="entry name" value="Homeodomain-like_sf"/>
</dbReference>
<dbReference type="RefSeq" id="WP_108245121.1">
    <property type="nucleotide sequence ID" value="NZ_WYET01000012.1"/>
</dbReference>
<dbReference type="Pfam" id="PF00440">
    <property type="entry name" value="TetR_N"/>
    <property type="match status" value="1"/>
</dbReference>
<dbReference type="AlphaFoldDB" id="A0A850NRF4"/>
<evidence type="ECO:0000256" key="3">
    <source>
        <dbReference type="ARBA" id="ARBA00023163"/>
    </source>
</evidence>
<sequence>MPRVKSFDEEEVLTKAMNLFWKQGYSATSIQDLVTHLGINRASLYDTYGDKEQLFKKSFELYRRKSIEGISHLLNSHSNVKDGFYELYNKAINEALLDNDRKGCFAVNNTTELVPNDNNCLEILTSNRNAFENLFFEYLKKGQKKGQIKKSKDLKSLASLLFTIYNGMLVVSKINRNKKELNDSVKLALSLIE</sequence>
<keyword evidence="3" id="KW-0804">Transcription</keyword>
<comment type="caution">
    <text evidence="6">The sequence shown here is derived from an EMBL/GenBank/DDBJ whole genome shotgun (WGS) entry which is preliminary data.</text>
</comment>
<keyword evidence="7" id="KW-1185">Reference proteome</keyword>
<dbReference type="PROSITE" id="PS50977">
    <property type="entry name" value="HTH_TETR_2"/>
    <property type="match status" value="1"/>
</dbReference>
<dbReference type="GO" id="GO:0003677">
    <property type="term" value="F:DNA binding"/>
    <property type="evidence" value="ECO:0007669"/>
    <property type="project" value="UniProtKB-UniRule"/>
</dbReference>
<gene>
    <name evidence="6" type="ORF">GUA46_16020</name>
</gene>
<dbReference type="InterPro" id="IPR001647">
    <property type="entry name" value="HTH_TetR"/>
</dbReference>
<evidence type="ECO:0000313" key="7">
    <source>
        <dbReference type="Proteomes" id="UP000558089"/>
    </source>
</evidence>
<accession>A0A850NRF4</accession>
<evidence type="ECO:0000256" key="4">
    <source>
        <dbReference type="PROSITE-ProRule" id="PRU00335"/>
    </source>
</evidence>
<dbReference type="Gene3D" id="1.10.10.60">
    <property type="entry name" value="Homeodomain-like"/>
    <property type="match status" value="1"/>
</dbReference>
<dbReference type="InterPro" id="IPR011075">
    <property type="entry name" value="TetR_C"/>
</dbReference>
<dbReference type="SUPFAM" id="SSF46689">
    <property type="entry name" value="Homeodomain-like"/>
    <property type="match status" value="1"/>
</dbReference>
<dbReference type="Pfam" id="PF16925">
    <property type="entry name" value="TetR_C_13"/>
    <property type="match status" value="1"/>
</dbReference>
<keyword evidence="2 4" id="KW-0238">DNA-binding</keyword>
<evidence type="ECO:0000256" key="1">
    <source>
        <dbReference type="ARBA" id="ARBA00023015"/>
    </source>
</evidence>
<dbReference type="SUPFAM" id="SSF48498">
    <property type="entry name" value="Tetracyclin repressor-like, C-terminal domain"/>
    <property type="match status" value="1"/>
</dbReference>